<dbReference type="RefSeq" id="WP_344973709.1">
    <property type="nucleotide sequence ID" value="NZ_BAABFN010000001.1"/>
</dbReference>
<dbReference type="InterPro" id="IPR014718">
    <property type="entry name" value="GH-type_carb-bd"/>
</dbReference>
<gene>
    <name evidence="12" type="ORF">GCM10023143_01350</name>
</gene>
<keyword evidence="8" id="KW-0106">Calcium</keyword>
<dbReference type="PANTHER" id="PTHR10091:SF0">
    <property type="entry name" value="GALACTOSE MUTAROTASE"/>
    <property type="match status" value="1"/>
</dbReference>
<reference evidence="13" key="1">
    <citation type="journal article" date="2019" name="Int. J. Syst. Evol. Microbiol.">
        <title>The Global Catalogue of Microorganisms (GCM) 10K type strain sequencing project: providing services to taxonomists for standard genome sequencing and annotation.</title>
        <authorList>
            <consortium name="The Broad Institute Genomics Platform"/>
            <consortium name="The Broad Institute Genome Sequencing Center for Infectious Disease"/>
            <person name="Wu L."/>
            <person name="Ma J."/>
        </authorList>
    </citation>
    <scope>NUCLEOTIDE SEQUENCE [LARGE SCALE GENOMIC DNA]</scope>
    <source>
        <strain evidence="13">JCM 17664</strain>
    </source>
</reference>
<dbReference type="Proteomes" id="UP001501207">
    <property type="component" value="Unassembled WGS sequence"/>
</dbReference>
<proteinExistence type="inferred from homology"/>
<evidence type="ECO:0000313" key="12">
    <source>
        <dbReference type="EMBL" id="GAA4300411.1"/>
    </source>
</evidence>
<dbReference type="PIRSF" id="PIRSF005096">
    <property type="entry name" value="GALM"/>
    <property type="match status" value="1"/>
</dbReference>
<dbReference type="Gene3D" id="2.70.98.10">
    <property type="match status" value="1"/>
</dbReference>
<evidence type="ECO:0000256" key="6">
    <source>
        <dbReference type="ARBA" id="ARBA00013185"/>
    </source>
</evidence>
<protein>
    <recommendedName>
        <fullName evidence="7 11">Aldose 1-epimerase</fullName>
        <ecNumber evidence="6 11">5.1.3.3</ecNumber>
    </recommendedName>
</protein>
<evidence type="ECO:0000256" key="1">
    <source>
        <dbReference type="ARBA" id="ARBA00001614"/>
    </source>
</evidence>
<keyword evidence="10 11" id="KW-0119">Carbohydrate metabolism</keyword>
<dbReference type="PROSITE" id="PS00545">
    <property type="entry name" value="ALDOSE_1_EPIMERASE"/>
    <property type="match status" value="1"/>
</dbReference>
<dbReference type="InterPro" id="IPR011013">
    <property type="entry name" value="Gal_mutarotase_sf_dom"/>
</dbReference>
<dbReference type="Pfam" id="PF01263">
    <property type="entry name" value="Aldose_epim"/>
    <property type="match status" value="1"/>
</dbReference>
<dbReference type="CDD" id="cd09019">
    <property type="entry name" value="galactose_mutarotase_like"/>
    <property type="match status" value="1"/>
</dbReference>
<accession>A0ABP8FCN5</accession>
<dbReference type="SUPFAM" id="SSF74650">
    <property type="entry name" value="Galactose mutarotase-like"/>
    <property type="match status" value="1"/>
</dbReference>
<evidence type="ECO:0000256" key="9">
    <source>
        <dbReference type="ARBA" id="ARBA00023235"/>
    </source>
</evidence>
<evidence type="ECO:0000256" key="3">
    <source>
        <dbReference type="ARBA" id="ARBA00005028"/>
    </source>
</evidence>
<dbReference type="InterPro" id="IPR047215">
    <property type="entry name" value="Galactose_mutarotase-like"/>
</dbReference>
<sequence>MQIDQQPFGQTGSGAPVTRYTLENKNGMKAGILDYGGIVQSLTAPDRSGGWADVVLGFPELDGYLTEAYLEGGPYFGAIVGRFANRIAGGQFSLDGKVYPLYINNGGNALHGGKVGFDKKIWKAVTRESDREAVLELSYLSPDGEEGYPGNLEVTVTYTLNNENALRIDYRAVTDQKTVINLTNHAYFNLSGGEDTVLHEMLTVDADRFLPIRPDQIPTGEIRSVAGTPMDLRQPAMLGAQMLEPDEQLGLGHGYDHCWALNVPGDLSRLAAAVYDPHSGRQLEVFTTEPGIQLYAGNFLDGSLRGKRGESYGPHAGLALETQHFPDSPNRPEFPSTVLAPGREWRSTTVYRFSVR</sequence>
<evidence type="ECO:0000256" key="2">
    <source>
        <dbReference type="ARBA" id="ARBA00001913"/>
    </source>
</evidence>
<evidence type="ECO:0000256" key="8">
    <source>
        <dbReference type="ARBA" id="ARBA00022837"/>
    </source>
</evidence>
<comment type="catalytic activity">
    <reaction evidence="1 11">
        <text>alpha-D-glucose = beta-D-glucose</text>
        <dbReference type="Rhea" id="RHEA:10264"/>
        <dbReference type="ChEBI" id="CHEBI:15903"/>
        <dbReference type="ChEBI" id="CHEBI:17925"/>
        <dbReference type="EC" id="5.1.3.3"/>
    </reaction>
</comment>
<evidence type="ECO:0000256" key="4">
    <source>
        <dbReference type="ARBA" id="ARBA00006206"/>
    </source>
</evidence>
<evidence type="ECO:0000256" key="5">
    <source>
        <dbReference type="ARBA" id="ARBA00011245"/>
    </source>
</evidence>
<evidence type="ECO:0000313" key="13">
    <source>
        <dbReference type="Proteomes" id="UP001501207"/>
    </source>
</evidence>
<organism evidence="12 13">
    <name type="scientific">Compostibacter hankyongensis</name>
    <dbReference type="NCBI Taxonomy" id="1007089"/>
    <lineage>
        <taxon>Bacteria</taxon>
        <taxon>Pseudomonadati</taxon>
        <taxon>Bacteroidota</taxon>
        <taxon>Chitinophagia</taxon>
        <taxon>Chitinophagales</taxon>
        <taxon>Chitinophagaceae</taxon>
        <taxon>Compostibacter</taxon>
    </lineage>
</organism>
<evidence type="ECO:0000256" key="11">
    <source>
        <dbReference type="PIRNR" id="PIRNR005096"/>
    </source>
</evidence>
<keyword evidence="13" id="KW-1185">Reference proteome</keyword>
<dbReference type="EMBL" id="BAABFN010000001">
    <property type="protein sequence ID" value="GAA4300411.1"/>
    <property type="molecule type" value="Genomic_DNA"/>
</dbReference>
<evidence type="ECO:0000256" key="10">
    <source>
        <dbReference type="ARBA" id="ARBA00023277"/>
    </source>
</evidence>
<dbReference type="InterPro" id="IPR015443">
    <property type="entry name" value="Aldose_1-epimerase"/>
</dbReference>
<comment type="caution">
    <text evidence="12">The sequence shown here is derived from an EMBL/GenBank/DDBJ whole genome shotgun (WGS) entry which is preliminary data.</text>
</comment>
<evidence type="ECO:0000256" key="7">
    <source>
        <dbReference type="ARBA" id="ARBA00014165"/>
    </source>
</evidence>
<dbReference type="NCBIfam" id="NF008277">
    <property type="entry name" value="PRK11055.1"/>
    <property type="match status" value="1"/>
</dbReference>
<dbReference type="PANTHER" id="PTHR10091">
    <property type="entry name" value="ALDOSE-1-EPIMERASE"/>
    <property type="match status" value="1"/>
</dbReference>
<name>A0ABP8FCN5_9BACT</name>
<keyword evidence="9 11" id="KW-0413">Isomerase</keyword>
<comment type="cofactor">
    <cofactor evidence="2">
        <name>Ca(2+)</name>
        <dbReference type="ChEBI" id="CHEBI:29108"/>
    </cofactor>
</comment>
<comment type="similarity">
    <text evidence="4 11">Belongs to the aldose epimerase family.</text>
</comment>
<dbReference type="InterPro" id="IPR008183">
    <property type="entry name" value="Aldose_1/G6P_1-epimerase"/>
</dbReference>
<comment type="subunit">
    <text evidence="5">Monomer.</text>
</comment>
<comment type="pathway">
    <text evidence="3 11">Carbohydrate metabolism; hexose metabolism.</text>
</comment>
<dbReference type="EC" id="5.1.3.3" evidence="6 11"/>
<dbReference type="InterPro" id="IPR018052">
    <property type="entry name" value="Ald1_epimerase_CS"/>
</dbReference>